<gene>
    <name evidence="2" type="ORF">MGWOODY_Hyp842</name>
</gene>
<reference evidence="2" key="1">
    <citation type="submission" date="2015-10" db="EMBL/GenBank/DDBJ databases">
        <authorList>
            <person name="Gilbert D.G."/>
        </authorList>
    </citation>
    <scope>NUCLEOTIDE SEQUENCE</scope>
</reference>
<accession>A0A160U3Y6</accession>
<dbReference type="AlphaFoldDB" id="A0A160U3Y6"/>
<organism evidence="2">
    <name type="scientific">hydrothermal vent metagenome</name>
    <dbReference type="NCBI Taxonomy" id="652676"/>
    <lineage>
        <taxon>unclassified sequences</taxon>
        <taxon>metagenomes</taxon>
        <taxon>ecological metagenomes</taxon>
    </lineage>
</organism>
<evidence type="ECO:0000256" key="1">
    <source>
        <dbReference type="SAM" id="MobiDB-lite"/>
    </source>
</evidence>
<dbReference type="EMBL" id="CZQD01000038">
    <property type="protein sequence ID" value="CUS57239.1"/>
    <property type="molecule type" value="Genomic_DNA"/>
</dbReference>
<proteinExistence type="predicted"/>
<sequence>MVMKRLSLIILGGLVLASVAACHTDPFGTQPEVNVTLPEAQSAPSDEAGASTEEKRDPET</sequence>
<feature type="region of interest" description="Disordered" evidence="1">
    <location>
        <begin position="37"/>
        <end position="60"/>
    </location>
</feature>
<evidence type="ECO:0000313" key="2">
    <source>
        <dbReference type="EMBL" id="CUS57239.1"/>
    </source>
</evidence>
<dbReference type="PROSITE" id="PS51257">
    <property type="entry name" value="PROKAR_LIPOPROTEIN"/>
    <property type="match status" value="1"/>
</dbReference>
<protein>
    <submittedName>
        <fullName evidence="2">Uncharacterized protein</fullName>
    </submittedName>
</protein>
<name>A0A160U3Y6_9ZZZZ</name>